<evidence type="ECO:0000313" key="5">
    <source>
        <dbReference type="Proteomes" id="UP001479436"/>
    </source>
</evidence>
<dbReference type="Gene3D" id="1.20.1050.120">
    <property type="match status" value="1"/>
</dbReference>
<dbReference type="Proteomes" id="UP001479436">
    <property type="component" value="Unassembled WGS sequence"/>
</dbReference>
<dbReference type="InterPro" id="IPR050830">
    <property type="entry name" value="Fungal_FAS"/>
</dbReference>
<dbReference type="InterPro" id="IPR001227">
    <property type="entry name" value="Ac_transferase_dom_sf"/>
</dbReference>
<comment type="caution">
    <text evidence="4">The sequence shown here is derived from an EMBL/GenBank/DDBJ whole genome shotgun (WGS) entry which is preliminary data.</text>
</comment>
<evidence type="ECO:0000259" key="2">
    <source>
        <dbReference type="Pfam" id="PF16073"/>
    </source>
</evidence>
<dbReference type="Pfam" id="PF17828">
    <property type="entry name" value="FAS_N"/>
    <property type="match status" value="1"/>
</dbReference>
<sequence length="535" mass="59383">MTASNVSFRPLTVKFGKTEITILIPNDIWVSAEQIREDFQATYKPTDPTSEELTVIELAAKFLSYAIENNKKDEHLQLLPVIQVVFSHFREQYLKSNDVHAITKNLVHEARIAVIKAYFEAYVLLNDQGLIEKNIAPKSALFTATEEKRASLFAIFGGQGNIEEYFDELYENFTIYEGFARPFIQKVAGLLRNLANDDEARIIHTKGLDVLRWLENPESKPDQTYLISAPVSLPLIGLTQLLHYYIMIKVLNQTPDQVRKLISGATGHSQGIISAVAISASGTEEELIINSQKALGLLFWIGTRAHQIYPPTTLAPTILQDSISNNEGNPTPMLSITGLRKGDVLKHIEATNSHLPEERQIKLTLTNGPRNFVCTGHPQSLYGLNLALRKIKAPTGLDQGRVPHSERKVKFSSRFLPITAPFHSNYLSAASELLAQDIEKYDLNFDVKSLAIPVYSTDSGKDLRESERLNLDLIDQICSLPVQWETATNAVVTHILDFGPGATSGIGALTHRNKEGTGVRIFLSGALEGGNAERS</sequence>
<dbReference type="InterPro" id="IPR032088">
    <property type="entry name" value="SAT"/>
</dbReference>
<evidence type="ECO:0000259" key="3">
    <source>
        <dbReference type="Pfam" id="PF17828"/>
    </source>
</evidence>
<evidence type="ECO:0000256" key="1">
    <source>
        <dbReference type="ARBA" id="ARBA00022679"/>
    </source>
</evidence>
<dbReference type="InterPro" id="IPR016035">
    <property type="entry name" value="Acyl_Trfase/lysoPLipase"/>
</dbReference>
<reference evidence="4 5" key="1">
    <citation type="submission" date="2023-04" db="EMBL/GenBank/DDBJ databases">
        <title>Genome of Basidiobolus ranarum AG-B5.</title>
        <authorList>
            <person name="Stajich J.E."/>
            <person name="Carter-House D."/>
            <person name="Gryganskyi A."/>
        </authorList>
    </citation>
    <scope>NUCLEOTIDE SEQUENCE [LARGE SCALE GENOMIC DNA]</scope>
    <source>
        <strain evidence="4 5">AG-B5</strain>
    </source>
</reference>
<proteinExistence type="predicted"/>
<accession>A0ABR2VRJ4</accession>
<dbReference type="EC" id="2.3.1.86" evidence="4"/>
<keyword evidence="4" id="KW-0012">Acyltransferase</keyword>
<dbReference type="InterPro" id="IPR041099">
    <property type="entry name" value="FAS1_N"/>
</dbReference>
<dbReference type="SUPFAM" id="SSF52151">
    <property type="entry name" value="FabD/lysophospholipase-like"/>
    <property type="match status" value="1"/>
</dbReference>
<feature type="domain" description="Fatty acid synthase subunit beta N-terminal" evidence="3">
    <location>
        <begin position="7"/>
        <end position="124"/>
    </location>
</feature>
<keyword evidence="5" id="KW-1185">Reference proteome</keyword>
<gene>
    <name evidence="4" type="primary">fas2_5</name>
    <name evidence="4" type="ORF">K7432_013002</name>
</gene>
<keyword evidence="1 4" id="KW-0808">Transferase</keyword>
<dbReference type="EMBL" id="JASJQH010008082">
    <property type="protein sequence ID" value="KAK9695378.1"/>
    <property type="molecule type" value="Genomic_DNA"/>
</dbReference>
<protein>
    <submittedName>
        <fullName evidence="4">Fatty acid synthase alpha subunit Lsd1</fullName>
        <ecNumber evidence="4">2.3.1.86</ecNumber>
    </submittedName>
</protein>
<dbReference type="PANTHER" id="PTHR10982:SF21">
    <property type="entry name" value="FATTY ACID SYNTHASE SUBUNIT BETA"/>
    <property type="match status" value="1"/>
</dbReference>
<feature type="domain" description="Starter acyltransferase (SAT)" evidence="2">
    <location>
        <begin position="155"/>
        <end position="405"/>
    </location>
</feature>
<dbReference type="Pfam" id="PF16073">
    <property type="entry name" value="SAT"/>
    <property type="match status" value="1"/>
</dbReference>
<name>A0ABR2VRJ4_9FUNG</name>
<dbReference type="Gene3D" id="3.40.366.10">
    <property type="entry name" value="Malonyl-Coenzyme A Acyl Carrier Protein, domain 2"/>
    <property type="match status" value="2"/>
</dbReference>
<dbReference type="GO" id="GO:0004321">
    <property type="term" value="F:fatty-acyl-CoA synthase activity"/>
    <property type="evidence" value="ECO:0007669"/>
    <property type="project" value="UniProtKB-EC"/>
</dbReference>
<dbReference type="PANTHER" id="PTHR10982">
    <property type="entry name" value="MALONYL COA-ACYL CARRIER PROTEIN TRANSACYLASE"/>
    <property type="match status" value="1"/>
</dbReference>
<dbReference type="Gene3D" id="6.20.240.10">
    <property type="match status" value="1"/>
</dbReference>
<organism evidence="4 5">
    <name type="scientific">Basidiobolus ranarum</name>
    <dbReference type="NCBI Taxonomy" id="34480"/>
    <lineage>
        <taxon>Eukaryota</taxon>
        <taxon>Fungi</taxon>
        <taxon>Fungi incertae sedis</taxon>
        <taxon>Zoopagomycota</taxon>
        <taxon>Entomophthoromycotina</taxon>
        <taxon>Basidiobolomycetes</taxon>
        <taxon>Basidiobolales</taxon>
        <taxon>Basidiobolaceae</taxon>
        <taxon>Basidiobolus</taxon>
    </lineage>
</organism>
<evidence type="ECO:0000313" key="4">
    <source>
        <dbReference type="EMBL" id="KAK9695378.1"/>
    </source>
</evidence>